<dbReference type="InterPro" id="IPR036320">
    <property type="entry name" value="Glycosyl_Trfase_fam3_N_dom_sf"/>
</dbReference>
<dbReference type="GO" id="GO:0003677">
    <property type="term" value="F:DNA binding"/>
    <property type="evidence" value="ECO:0007669"/>
    <property type="project" value="UniProtKB-KW"/>
</dbReference>
<evidence type="ECO:0000313" key="4">
    <source>
        <dbReference type="EMBL" id="AWI78373.1"/>
    </source>
</evidence>
<dbReference type="GO" id="GO:0005829">
    <property type="term" value="C:cytosol"/>
    <property type="evidence" value="ECO:0007669"/>
    <property type="project" value="TreeGrafter"/>
</dbReference>
<dbReference type="Pfam" id="PF02885">
    <property type="entry name" value="Glycos_trans_3N"/>
    <property type="match status" value="1"/>
</dbReference>
<dbReference type="InterPro" id="IPR017459">
    <property type="entry name" value="Glycosyl_Trfase_fam3_N_dom"/>
</dbReference>
<dbReference type="Gene3D" id="3.40.1030.10">
    <property type="entry name" value="Nucleoside phosphorylase/phosphoribosyltransferase catalytic domain"/>
    <property type="match status" value="1"/>
</dbReference>
<evidence type="ECO:0000256" key="2">
    <source>
        <dbReference type="ARBA" id="ARBA00022679"/>
    </source>
</evidence>
<organism evidence="4 5">
    <name type="scientific">Parazoarcus communis</name>
    <dbReference type="NCBI Taxonomy" id="41977"/>
    <lineage>
        <taxon>Bacteria</taxon>
        <taxon>Pseudomonadati</taxon>
        <taxon>Pseudomonadota</taxon>
        <taxon>Betaproteobacteria</taxon>
        <taxon>Rhodocyclales</taxon>
        <taxon>Zoogloeaceae</taxon>
        <taxon>Parazoarcus</taxon>
    </lineage>
</organism>
<feature type="domain" description="Glycosyl transferase family 3 N-terminal" evidence="3">
    <location>
        <begin position="6"/>
        <end position="68"/>
    </location>
</feature>
<keyword evidence="4" id="KW-0238">DNA-binding</keyword>
<accession>A0A2U8GYI0</accession>
<name>A0A2U8GYI0_9RHOO</name>
<dbReference type="SUPFAM" id="SSF47648">
    <property type="entry name" value="Nucleoside phosphorylase/phosphoribosyltransferase N-terminal domain"/>
    <property type="match status" value="1"/>
</dbReference>
<dbReference type="NCBIfam" id="NF006005">
    <property type="entry name" value="PRK08136.1"/>
    <property type="match status" value="1"/>
</dbReference>
<dbReference type="PANTHER" id="PTHR43285">
    <property type="entry name" value="ANTHRANILATE PHOSPHORIBOSYLTRANSFERASE"/>
    <property type="match status" value="1"/>
</dbReference>
<dbReference type="InterPro" id="IPR005940">
    <property type="entry name" value="Anthranilate_Pribosyl_Tfrase"/>
</dbReference>
<dbReference type="EMBL" id="CP022188">
    <property type="protein sequence ID" value="AWI78373.1"/>
    <property type="molecule type" value="Genomic_DNA"/>
</dbReference>
<sequence length="305" mass="32233">MNCAPMIKEIGRGAKGARSLERDAAATLFGGMLDGSVGDLELGAILIALRIKSESLDELLGFKQAMDTQGAQVVVPDGPRCVVLPSYNGARRQPNLMPLVAMLLARDGVPVLIQGRHDFESRVSPFELLAALGITPASDTAEAGAQLASRHLTCLQVSTLLPGLDRLLSLRPRMGVRSSAHTMAKLLDPCRGRSVRVVAVTHPEYLERMDEFLRADGGHAMLLRGTEGEIYANPRRCPEMKIYADGASRIGVAGEDGGAPPLAGLPDSPSIADNVAAIRAMLDGNQPVPAPIVAQVRALKALAQA</sequence>
<dbReference type="GO" id="GO:0000162">
    <property type="term" value="P:L-tryptophan biosynthetic process"/>
    <property type="evidence" value="ECO:0007669"/>
    <property type="project" value="InterPro"/>
</dbReference>
<dbReference type="PANTHER" id="PTHR43285:SF4">
    <property type="entry name" value="TRANSFERASE"/>
    <property type="match status" value="1"/>
</dbReference>
<dbReference type="Proteomes" id="UP000244902">
    <property type="component" value="Chromosome"/>
</dbReference>
<protein>
    <submittedName>
        <fullName evidence="4">DNA-binding protein YbiB</fullName>
    </submittedName>
</protein>
<reference evidence="4 5" key="1">
    <citation type="submission" date="2017-06" db="EMBL/GenBank/DDBJ databases">
        <title>Azoarcus sp. TSNA42 complete genome sequence.</title>
        <authorList>
            <person name="Woo J.-H."/>
            <person name="Kim H.-S."/>
        </authorList>
    </citation>
    <scope>NUCLEOTIDE SEQUENCE [LARGE SCALE GENOMIC DNA]</scope>
    <source>
        <strain evidence="4 5">TSNA42</strain>
    </source>
</reference>
<dbReference type="SUPFAM" id="SSF52418">
    <property type="entry name" value="Nucleoside phosphorylase/phosphoribosyltransferase catalytic domain"/>
    <property type="match status" value="1"/>
</dbReference>
<keyword evidence="2" id="KW-0808">Transferase</keyword>
<proteinExistence type="predicted"/>
<evidence type="ECO:0000259" key="3">
    <source>
        <dbReference type="Pfam" id="PF02885"/>
    </source>
</evidence>
<dbReference type="Gene3D" id="1.20.970.10">
    <property type="entry name" value="Transferase, Pyrimidine Nucleoside Phosphorylase, Chain C"/>
    <property type="match status" value="1"/>
</dbReference>
<evidence type="ECO:0000313" key="5">
    <source>
        <dbReference type="Proteomes" id="UP000244902"/>
    </source>
</evidence>
<dbReference type="AlphaFoldDB" id="A0A2U8GYI0"/>
<dbReference type="GO" id="GO:0004048">
    <property type="term" value="F:anthranilate phosphoribosyltransferase activity"/>
    <property type="evidence" value="ECO:0007669"/>
    <property type="project" value="InterPro"/>
</dbReference>
<dbReference type="OrthoDB" id="9768896at2"/>
<dbReference type="RefSeq" id="WP_108971370.1">
    <property type="nucleotide sequence ID" value="NZ_CP022188.1"/>
</dbReference>
<gene>
    <name evidence="4" type="ORF">CEW87_02795</name>
</gene>
<dbReference type="InterPro" id="IPR035902">
    <property type="entry name" value="Nuc_phospho_transferase"/>
</dbReference>
<evidence type="ECO:0000256" key="1">
    <source>
        <dbReference type="ARBA" id="ARBA00022676"/>
    </source>
</evidence>
<keyword evidence="1" id="KW-0328">Glycosyltransferase</keyword>